<evidence type="ECO:0000313" key="3">
    <source>
        <dbReference type="EMBL" id="PJJ41553.1"/>
    </source>
</evidence>
<feature type="signal peptide" evidence="1">
    <location>
        <begin position="1"/>
        <end position="28"/>
    </location>
</feature>
<reference evidence="3 4" key="1">
    <citation type="submission" date="2017-11" db="EMBL/GenBank/DDBJ databases">
        <title>Animal gut microbial communities from fecal samples from Wisconsin, USA.</title>
        <authorList>
            <person name="Neumann A."/>
        </authorList>
    </citation>
    <scope>NUCLEOTIDE SEQUENCE [LARGE SCALE GENOMIC DNA]</scope>
    <source>
        <strain evidence="3 4">UWS3</strain>
    </source>
</reference>
<accession>A0A2M9A7D7</accession>
<evidence type="ECO:0000313" key="4">
    <source>
        <dbReference type="Proteomes" id="UP000231134"/>
    </source>
</evidence>
<dbReference type="InterPro" id="IPR029058">
    <property type="entry name" value="AB_hydrolase_fold"/>
</dbReference>
<proteinExistence type="predicted"/>
<feature type="domain" description="Serine aminopeptidase S33" evidence="2">
    <location>
        <begin position="89"/>
        <end position="304"/>
    </location>
</feature>
<dbReference type="SUPFAM" id="SSF53474">
    <property type="entry name" value="alpha/beta-Hydrolases"/>
    <property type="match status" value="1"/>
</dbReference>
<dbReference type="Proteomes" id="UP000231134">
    <property type="component" value="Unassembled WGS sequence"/>
</dbReference>
<dbReference type="GO" id="GO:0016787">
    <property type="term" value="F:hydrolase activity"/>
    <property type="evidence" value="ECO:0007669"/>
    <property type="project" value="UniProtKB-KW"/>
</dbReference>
<dbReference type="AlphaFoldDB" id="A0A2M9A7D7"/>
<evidence type="ECO:0000256" key="1">
    <source>
        <dbReference type="SAM" id="SignalP"/>
    </source>
</evidence>
<feature type="chain" id="PRO_5014637585" evidence="1">
    <location>
        <begin position="29"/>
        <end position="376"/>
    </location>
</feature>
<keyword evidence="1" id="KW-0732">Signal</keyword>
<dbReference type="PANTHER" id="PTHR11614">
    <property type="entry name" value="PHOSPHOLIPASE-RELATED"/>
    <property type="match status" value="1"/>
</dbReference>
<dbReference type="Gene3D" id="3.40.50.1820">
    <property type="entry name" value="alpha/beta hydrolase"/>
    <property type="match status" value="1"/>
</dbReference>
<dbReference type="InterPro" id="IPR022742">
    <property type="entry name" value="Hydrolase_4"/>
</dbReference>
<keyword evidence="4" id="KW-1185">Reference proteome</keyword>
<comment type="caution">
    <text evidence="3">The sequence shown here is derived from an EMBL/GenBank/DDBJ whole genome shotgun (WGS) entry which is preliminary data.</text>
</comment>
<dbReference type="Pfam" id="PF12146">
    <property type="entry name" value="Hydrolase_4"/>
    <property type="match status" value="1"/>
</dbReference>
<dbReference type="EMBL" id="PGEX01000001">
    <property type="protein sequence ID" value="PJJ41553.1"/>
    <property type="molecule type" value="Genomic_DNA"/>
</dbReference>
<sequence length="376" mass="42617">MYLYTMVIGNLKKLSMGIVSLFALAAFAGGGLCACNSNVQDAEAKAVVNSIEFAETDPLLGEPFKVYPLQGKYRATLIQYPSDSSRTYKGIVLYVHGYNDYYFNRELAQKADSAGYGFFAIDLHFYGRSLRSDDEPFRAREIQEYFPEIDSALVMAQRLSRTLMTSSDPSKTLLPEYLIGHSTGGLIVSLYADSRRHGQDFAAIVLNSPFLEMNLQWFARNVLVPVASAIGSMIPDFPVNDLPNPNYSYSLRKGYRGEWEYDTRLKPPVSPMKDLGWIRAIHRAHTQVQKGLNLETPILLMHSDCSTRDKDWTEEYMHCDGVLDVDNMKKYGRQLGPRVTLDEIQGGLHDLYLSAKEAREKAYRKTFEFFDKHSSL</sequence>
<name>A0A2M9A7D7_9BACT</name>
<dbReference type="InterPro" id="IPR051044">
    <property type="entry name" value="MAG_DAG_Lipase"/>
</dbReference>
<keyword evidence="3" id="KW-0378">Hydrolase</keyword>
<organism evidence="3 4">
    <name type="scientific">Hallerella succinigenes</name>
    <dbReference type="NCBI Taxonomy" id="1896222"/>
    <lineage>
        <taxon>Bacteria</taxon>
        <taxon>Pseudomonadati</taxon>
        <taxon>Fibrobacterota</taxon>
        <taxon>Fibrobacteria</taxon>
        <taxon>Fibrobacterales</taxon>
        <taxon>Fibrobacteraceae</taxon>
        <taxon>Hallerella</taxon>
    </lineage>
</organism>
<protein>
    <submittedName>
        <fullName evidence="3">Alpha-beta hydrolase superfamily lysophospholipase</fullName>
    </submittedName>
</protein>
<evidence type="ECO:0000259" key="2">
    <source>
        <dbReference type="Pfam" id="PF12146"/>
    </source>
</evidence>
<gene>
    <name evidence="3" type="ORF">BGX16_1531</name>
</gene>